<dbReference type="Pfam" id="PF08535">
    <property type="entry name" value="KorB"/>
    <property type="match status" value="1"/>
</dbReference>
<feature type="region of interest" description="Disordered" evidence="3">
    <location>
        <begin position="243"/>
        <end position="263"/>
    </location>
</feature>
<dbReference type="InterPro" id="IPR013741">
    <property type="entry name" value="KorB_domain"/>
</dbReference>
<feature type="domain" description="ParB-like N-terminal" evidence="4">
    <location>
        <begin position="33"/>
        <end position="129"/>
    </location>
</feature>
<dbReference type="GO" id="GO:0007059">
    <property type="term" value="P:chromosome segregation"/>
    <property type="evidence" value="ECO:0007669"/>
    <property type="project" value="TreeGrafter"/>
</dbReference>
<gene>
    <name evidence="5" type="ORF">GIW75_20185</name>
</gene>
<dbReference type="Gene3D" id="1.10.10.730">
    <property type="entry name" value="KorB DNA-binding domain"/>
    <property type="match status" value="1"/>
</dbReference>
<proteinExistence type="inferred from homology"/>
<evidence type="ECO:0000256" key="2">
    <source>
        <dbReference type="SAM" id="Coils"/>
    </source>
</evidence>
<keyword evidence="2" id="KW-0175">Coiled coil</keyword>
<name>A0AAW5A9L6_9PSED</name>
<evidence type="ECO:0000313" key="5">
    <source>
        <dbReference type="EMBL" id="MCF5059270.1"/>
    </source>
</evidence>
<dbReference type="AlphaFoldDB" id="A0AAW5A9L6"/>
<comment type="caution">
    <text evidence="5">The sequence shown here is derived from an EMBL/GenBank/DDBJ whole genome shotgun (WGS) entry which is preliminary data.</text>
</comment>
<dbReference type="PANTHER" id="PTHR33375:SF1">
    <property type="entry name" value="CHROMOSOME-PARTITIONING PROTEIN PARB-RELATED"/>
    <property type="match status" value="1"/>
</dbReference>
<evidence type="ECO:0000256" key="1">
    <source>
        <dbReference type="ARBA" id="ARBA00006295"/>
    </source>
</evidence>
<sequence length="307" mass="34105">MTTTKKPNAFGGAVNKLSDFQKQKAVQEGERIIKVNPGEVECKPQIRGKQNPGFTQESLMELGDDIEQNGQAEPAILRPHPNPESGFKYLMVAGERRQRSCALKGLLLEAVVRDLTDAQAKRIQRAENVQRENLTQLEVALALKGDKEELGTLQAVADEWKKSVSWVAERLAYLDAVEQPGASRTAVQNGVTADISVVNDLARLERLDQAAAVELVQRAEEDPDLNLRNEVRTQLRTTKALRIKPGGKTKPAKPAANTDEDTELDVLKEQNAVLAEQVKALEAEKEYLTQELEKARQQIAEQWKPTE</sequence>
<evidence type="ECO:0000259" key="4">
    <source>
        <dbReference type="SMART" id="SM00470"/>
    </source>
</evidence>
<dbReference type="InterPro" id="IPR042075">
    <property type="entry name" value="KorB_DNA-db"/>
</dbReference>
<evidence type="ECO:0000256" key="3">
    <source>
        <dbReference type="SAM" id="MobiDB-lite"/>
    </source>
</evidence>
<keyword evidence="6" id="KW-1185">Reference proteome</keyword>
<protein>
    <submittedName>
        <fullName evidence="5">ParB/RepB/Spo0J family partition protein</fullName>
    </submittedName>
</protein>
<dbReference type="InterPro" id="IPR050336">
    <property type="entry name" value="Chromosome_partition/occlusion"/>
</dbReference>
<evidence type="ECO:0000313" key="6">
    <source>
        <dbReference type="Proteomes" id="UP000814172"/>
    </source>
</evidence>
<dbReference type="Pfam" id="PF02195">
    <property type="entry name" value="ParB_N"/>
    <property type="match status" value="1"/>
</dbReference>
<dbReference type="NCBIfam" id="TIGR00180">
    <property type="entry name" value="parB_part"/>
    <property type="match status" value="1"/>
</dbReference>
<dbReference type="SMART" id="SM00470">
    <property type="entry name" value="ParB"/>
    <property type="match status" value="1"/>
</dbReference>
<dbReference type="InterPro" id="IPR003115">
    <property type="entry name" value="ParB_N"/>
</dbReference>
<dbReference type="SUPFAM" id="SSF110849">
    <property type="entry name" value="ParB/Sulfiredoxin"/>
    <property type="match status" value="1"/>
</dbReference>
<reference evidence="5 6" key="1">
    <citation type="submission" date="2019-11" db="EMBL/GenBank/DDBJ databases">
        <title>Epiphytic Pseudomonas syringae from cherry orchards.</title>
        <authorList>
            <person name="Hulin M.T."/>
        </authorList>
    </citation>
    <scope>NUCLEOTIDE SEQUENCE [LARGE SCALE GENOMIC DNA]</scope>
    <source>
        <strain evidence="5 6">PA-6-9F</strain>
    </source>
</reference>
<dbReference type="EMBL" id="WKEW01000081">
    <property type="protein sequence ID" value="MCF5059270.1"/>
    <property type="molecule type" value="Genomic_DNA"/>
</dbReference>
<dbReference type="RefSeq" id="WP_236300432.1">
    <property type="nucleotide sequence ID" value="NZ_WKEB01000057.1"/>
</dbReference>
<dbReference type="InterPro" id="IPR036086">
    <property type="entry name" value="ParB/Sulfiredoxin_sf"/>
</dbReference>
<feature type="coiled-coil region" evidence="2">
    <location>
        <begin position="264"/>
        <end position="298"/>
    </location>
</feature>
<dbReference type="PANTHER" id="PTHR33375">
    <property type="entry name" value="CHROMOSOME-PARTITIONING PROTEIN PARB-RELATED"/>
    <property type="match status" value="1"/>
</dbReference>
<dbReference type="GO" id="GO:0005694">
    <property type="term" value="C:chromosome"/>
    <property type="evidence" value="ECO:0007669"/>
    <property type="project" value="TreeGrafter"/>
</dbReference>
<dbReference type="InterPro" id="IPR004437">
    <property type="entry name" value="ParB/RepB/Spo0J"/>
</dbReference>
<dbReference type="GO" id="GO:0003677">
    <property type="term" value="F:DNA binding"/>
    <property type="evidence" value="ECO:0007669"/>
    <property type="project" value="InterPro"/>
</dbReference>
<accession>A0AAW5A9L6</accession>
<comment type="similarity">
    <text evidence="1">Belongs to the ParB family.</text>
</comment>
<organism evidence="5 6">
    <name type="scientific">Pseudomonas proteolytica</name>
    <dbReference type="NCBI Taxonomy" id="219574"/>
    <lineage>
        <taxon>Bacteria</taxon>
        <taxon>Pseudomonadati</taxon>
        <taxon>Pseudomonadota</taxon>
        <taxon>Gammaproteobacteria</taxon>
        <taxon>Pseudomonadales</taxon>
        <taxon>Pseudomonadaceae</taxon>
        <taxon>Pseudomonas</taxon>
    </lineage>
</organism>
<dbReference type="Gene3D" id="3.90.1530.30">
    <property type="match status" value="1"/>
</dbReference>
<dbReference type="Proteomes" id="UP000814172">
    <property type="component" value="Unassembled WGS sequence"/>
</dbReference>